<organism evidence="2 3">
    <name type="scientific">Histidinibacterium lentulum</name>
    <dbReference type="NCBI Taxonomy" id="2480588"/>
    <lineage>
        <taxon>Bacteria</taxon>
        <taxon>Pseudomonadati</taxon>
        <taxon>Pseudomonadota</taxon>
        <taxon>Alphaproteobacteria</taxon>
        <taxon>Rhodobacterales</taxon>
        <taxon>Paracoccaceae</taxon>
        <taxon>Histidinibacterium</taxon>
    </lineage>
</organism>
<gene>
    <name evidence="2" type="ORF">EAT49_16415</name>
</gene>
<feature type="compositionally biased region" description="Low complexity" evidence="1">
    <location>
        <begin position="66"/>
        <end position="109"/>
    </location>
</feature>
<proteinExistence type="predicted"/>
<dbReference type="EMBL" id="RDRB01000009">
    <property type="protein sequence ID" value="ROT98638.1"/>
    <property type="molecule type" value="Genomic_DNA"/>
</dbReference>
<dbReference type="OrthoDB" id="9807941at2"/>
<name>A0A3N2QTV2_9RHOB</name>
<dbReference type="AlphaFoldDB" id="A0A3N2QTV2"/>
<evidence type="ECO:0000313" key="3">
    <source>
        <dbReference type="Proteomes" id="UP000268016"/>
    </source>
</evidence>
<accession>A0A3N2QTV2</accession>
<feature type="region of interest" description="Disordered" evidence="1">
    <location>
        <begin position="1"/>
        <end position="138"/>
    </location>
</feature>
<dbReference type="Proteomes" id="UP000268016">
    <property type="component" value="Unassembled WGS sequence"/>
</dbReference>
<keyword evidence="3" id="KW-1185">Reference proteome</keyword>
<sequence>MTSSAPATTGGAAPASTAPASTASGPASSSPGSETAASATSGSDADAGVRASGTEAASPEPDASRSEQAAAAAPSAAAGVAGAGAASAMPVETGGETPPAPATADTPEAAPDEPTDADRPATLDAPREGGADDLKQIKGVGPKLEKLLNSMGFYHFDQVAAWTDRELAWVDSNLEGFKGRASRDDWVGQARTLADGGSTSFSEKVKGGDVY</sequence>
<dbReference type="Gene3D" id="1.10.150.20">
    <property type="entry name" value="5' to 3' exonuclease, C-terminal subdomain"/>
    <property type="match status" value="1"/>
</dbReference>
<feature type="compositionally biased region" description="Low complexity" evidence="1">
    <location>
        <begin position="1"/>
        <end position="43"/>
    </location>
</feature>
<evidence type="ECO:0000256" key="1">
    <source>
        <dbReference type="SAM" id="MobiDB-lite"/>
    </source>
</evidence>
<protein>
    <submittedName>
        <fullName evidence="2">NADH:ubiquinone oxidoreductase</fullName>
    </submittedName>
</protein>
<evidence type="ECO:0000313" key="2">
    <source>
        <dbReference type="EMBL" id="ROT98638.1"/>
    </source>
</evidence>
<comment type="caution">
    <text evidence="2">The sequence shown here is derived from an EMBL/GenBank/DDBJ whole genome shotgun (WGS) entry which is preliminary data.</text>
</comment>
<feature type="compositionally biased region" description="Basic and acidic residues" evidence="1">
    <location>
        <begin position="116"/>
        <end position="136"/>
    </location>
</feature>
<keyword evidence="2" id="KW-0830">Ubiquinone</keyword>
<reference evidence="2 3" key="1">
    <citation type="submission" date="2018-10" db="EMBL/GenBank/DDBJ databases">
        <title>Histidinibacterium lentulum gen. nov., sp. nov., a marine bacterium from the culture broth of Picochlorum sp. 122.</title>
        <authorList>
            <person name="Wang G."/>
        </authorList>
    </citation>
    <scope>NUCLEOTIDE SEQUENCE [LARGE SCALE GENOMIC DNA]</scope>
    <source>
        <strain evidence="2 3">B17</strain>
    </source>
</reference>